<dbReference type="AlphaFoldDB" id="A0A819IXA7"/>
<dbReference type="Proteomes" id="UP000663874">
    <property type="component" value="Unassembled WGS sequence"/>
</dbReference>
<evidence type="ECO:0000313" key="2">
    <source>
        <dbReference type="Proteomes" id="UP000663874"/>
    </source>
</evidence>
<protein>
    <submittedName>
        <fullName evidence="1">Uncharacterized protein</fullName>
    </submittedName>
</protein>
<sequence>MSSTIEIHKLANYFHQVINGEILPAYQYHVGHRLFYLFDLKLGKPRLSRQTIDLTLKLILCLDDEDSMPGWDHTRYLPIKRTTVLVFLPSLLEIERVDESLRFPREKANSTKFNVDDYDQCKKFNYHIIPLHSDLSMDDQVNIFTPAKTTYRKQKELNIGEPKAILALASESLGALTILMGQDKIRPFDADLTFGNILALLPIHIELSGLIALGHVFGLVYEIIVTAARLSTKSIFKISYKDRLAVKKSTFYFAADTFCDCHGFLNIDKLIIDRAFFPNYYIRQPNESEAIDRELSSKDPLRTIMIILQTFERSAALQRVKRVRLYMSAGKIQNEILNHQRDLFPEEHLYASPHVSK</sequence>
<accession>A0A819IXA7</accession>
<reference evidence="1" key="1">
    <citation type="submission" date="2021-02" db="EMBL/GenBank/DDBJ databases">
        <authorList>
            <person name="Nowell W R."/>
        </authorList>
    </citation>
    <scope>NUCLEOTIDE SEQUENCE</scope>
</reference>
<dbReference type="GO" id="GO:0004386">
    <property type="term" value="F:helicase activity"/>
    <property type="evidence" value="ECO:0007669"/>
    <property type="project" value="TreeGrafter"/>
</dbReference>
<comment type="caution">
    <text evidence="1">The sequence shown here is derived from an EMBL/GenBank/DDBJ whole genome shotgun (WGS) entry which is preliminary data.</text>
</comment>
<dbReference type="PANTHER" id="PTHR18934:SF113">
    <property type="entry name" value="ATP-DEPENDENT RNA HELICASE TDRD9"/>
    <property type="match status" value="1"/>
</dbReference>
<gene>
    <name evidence="1" type="ORF">FNK824_LOCUS21782</name>
</gene>
<organism evidence="1 2">
    <name type="scientific">Rotaria sordida</name>
    <dbReference type="NCBI Taxonomy" id="392033"/>
    <lineage>
        <taxon>Eukaryota</taxon>
        <taxon>Metazoa</taxon>
        <taxon>Spiralia</taxon>
        <taxon>Gnathifera</taxon>
        <taxon>Rotifera</taxon>
        <taxon>Eurotatoria</taxon>
        <taxon>Bdelloidea</taxon>
        <taxon>Philodinida</taxon>
        <taxon>Philodinidae</taxon>
        <taxon>Rotaria</taxon>
    </lineage>
</organism>
<proteinExistence type="predicted"/>
<dbReference type="GO" id="GO:0003723">
    <property type="term" value="F:RNA binding"/>
    <property type="evidence" value="ECO:0007669"/>
    <property type="project" value="TreeGrafter"/>
</dbReference>
<dbReference type="PANTHER" id="PTHR18934">
    <property type="entry name" value="ATP-DEPENDENT RNA HELICASE"/>
    <property type="match status" value="1"/>
</dbReference>
<dbReference type="InterPro" id="IPR027417">
    <property type="entry name" value="P-loop_NTPase"/>
</dbReference>
<name>A0A819IXA7_9BILA</name>
<dbReference type="EMBL" id="CAJOBE010004270">
    <property type="protein sequence ID" value="CAF3924158.1"/>
    <property type="molecule type" value="Genomic_DNA"/>
</dbReference>
<evidence type="ECO:0000313" key="1">
    <source>
        <dbReference type="EMBL" id="CAF3924158.1"/>
    </source>
</evidence>
<dbReference type="Gene3D" id="3.40.50.300">
    <property type="entry name" value="P-loop containing nucleotide triphosphate hydrolases"/>
    <property type="match status" value="1"/>
</dbReference>